<sequence length="190" mass="20146">MPSSRDRLTRDRIIAAARLGIEAAGHEKLSLRKLAADLEVTAPALYDHVASKDELLRLVAEQGYAELGDASVPTATKPIDRVRSRAAAYVTFAQTHPEVFRVMFLYRPAAVAIEADNELNAASDVYDLGLADLEAAIADGDLVDRDPAHLGLVMWAAVHGIATVSLIAPPVGAAVATDVVDAMLAGLRPD</sequence>
<dbReference type="Proteomes" id="UP000011863">
    <property type="component" value="Chromosome"/>
</dbReference>
<dbReference type="PROSITE" id="PS50977">
    <property type="entry name" value="HTH_TETR_2"/>
    <property type="match status" value="1"/>
</dbReference>
<dbReference type="Gene3D" id="1.10.357.10">
    <property type="entry name" value="Tetracycline Repressor, domain 2"/>
    <property type="match status" value="1"/>
</dbReference>
<keyword evidence="3" id="KW-0804">Transcription</keyword>
<dbReference type="OrthoDB" id="3173376at2"/>
<keyword evidence="1" id="KW-0805">Transcription regulation</keyword>
<keyword evidence="2 4" id="KW-0238">DNA-binding</keyword>
<dbReference type="InterPro" id="IPR025996">
    <property type="entry name" value="MT1864/Rv1816-like_C"/>
</dbReference>
<dbReference type="Pfam" id="PF13305">
    <property type="entry name" value="TetR_C_33"/>
    <property type="match status" value="1"/>
</dbReference>
<gene>
    <name evidence="6" type="ORF">YM304_00890</name>
</gene>
<accession>A0A6C7E049</accession>
<dbReference type="InterPro" id="IPR036271">
    <property type="entry name" value="Tet_transcr_reg_TetR-rel_C_sf"/>
</dbReference>
<dbReference type="InterPro" id="IPR050109">
    <property type="entry name" value="HTH-type_TetR-like_transc_reg"/>
</dbReference>
<evidence type="ECO:0000256" key="2">
    <source>
        <dbReference type="ARBA" id="ARBA00023125"/>
    </source>
</evidence>
<name>A0A6C7E049_ILUCY</name>
<dbReference type="SUPFAM" id="SSF48498">
    <property type="entry name" value="Tetracyclin repressor-like, C-terminal domain"/>
    <property type="match status" value="1"/>
</dbReference>
<dbReference type="InterPro" id="IPR001647">
    <property type="entry name" value="HTH_TetR"/>
</dbReference>
<evidence type="ECO:0000313" key="6">
    <source>
        <dbReference type="EMBL" id="BAN00403.1"/>
    </source>
</evidence>
<feature type="domain" description="HTH tetR-type" evidence="5">
    <location>
        <begin position="7"/>
        <end position="67"/>
    </location>
</feature>
<dbReference type="KEGG" id="aym:YM304_00890"/>
<evidence type="ECO:0000313" key="7">
    <source>
        <dbReference type="Proteomes" id="UP000011863"/>
    </source>
</evidence>
<dbReference type="PANTHER" id="PTHR30055:SF234">
    <property type="entry name" value="HTH-TYPE TRANSCRIPTIONAL REGULATOR BETI"/>
    <property type="match status" value="1"/>
</dbReference>
<dbReference type="GO" id="GO:0003700">
    <property type="term" value="F:DNA-binding transcription factor activity"/>
    <property type="evidence" value="ECO:0007669"/>
    <property type="project" value="TreeGrafter"/>
</dbReference>
<evidence type="ECO:0000256" key="4">
    <source>
        <dbReference type="PROSITE-ProRule" id="PRU00335"/>
    </source>
</evidence>
<dbReference type="GO" id="GO:0000976">
    <property type="term" value="F:transcription cis-regulatory region binding"/>
    <property type="evidence" value="ECO:0007669"/>
    <property type="project" value="TreeGrafter"/>
</dbReference>
<dbReference type="AlphaFoldDB" id="A0A6C7E049"/>
<evidence type="ECO:0000259" key="5">
    <source>
        <dbReference type="PROSITE" id="PS50977"/>
    </source>
</evidence>
<dbReference type="SUPFAM" id="SSF46689">
    <property type="entry name" value="Homeodomain-like"/>
    <property type="match status" value="1"/>
</dbReference>
<feature type="DNA-binding region" description="H-T-H motif" evidence="4">
    <location>
        <begin position="30"/>
        <end position="49"/>
    </location>
</feature>
<proteinExistence type="predicted"/>
<dbReference type="RefSeq" id="WP_015439651.1">
    <property type="nucleotide sequence ID" value="NC_020520.1"/>
</dbReference>
<dbReference type="EMBL" id="AP012057">
    <property type="protein sequence ID" value="BAN00403.1"/>
    <property type="molecule type" value="Genomic_DNA"/>
</dbReference>
<evidence type="ECO:0000256" key="1">
    <source>
        <dbReference type="ARBA" id="ARBA00023015"/>
    </source>
</evidence>
<dbReference type="PANTHER" id="PTHR30055">
    <property type="entry name" value="HTH-TYPE TRANSCRIPTIONAL REGULATOR RUTR"/>
    <property type="match status" value="1"/>
</dbReference>
<dbReference type="InterPro" id="IPR009057">
    <property type="entry name" value="Homeodomain-like_sf"/>
</dbReference>
<evidence type="ECO:0000256" key="3">
    <source>
        <dbReference type="ARBA" id="ARBA00023163"/>
    </source>
</evidence>
<protein>
    <submittedName>
        <fullName evidence="6">Putative TetR family transcriptional regulator</fullName>
    </submittedName>
</protein>
<reference evidence="6 7" key="1">
    <citation type="journal article" date="2013" name="Int. J. Syst. Evol. Microbiol.">
        <title>Ilumatobacter nonamiense sp. nov. and Ilumatobacter coccineum sp. nov., isolated from seashore sand.</title>
        <authorList>
            <person name="Matsumoto A."/>
            <person name="Kasai H."/>
            <person name="Matsuo Y."/>
            <person name="Shizuri Y."/>
            <person name="Ichikawa N."/>
            <person name="Fujita N."/>
            <person name="Omura S."/>
            <person name="Takahashi Y."/>
        </authorList>
    </citation>
    <scope>NUCLEOTIDE SEQUENCE [LARGE SCALE GENOMIC DNA]</scope>
    <source>
        <strain evidence="7">NBRC 103263 / KCTC 29153 / YM16-304</strain>
    </source>
</reference>
<dbReference type="Pfam" id="PF00440">
    <property type="entry name" value="TetR_N"/>
    <property type="match status" value="1"/>
</dbReference>
<keyword evidence="7" id="KW-1185">Reference proteome</keyword>
<organism evidence="6 7">
    <name type="scientific">Ilumatobacter coccineus (strain NBRC 103263 / KCTC 29153 / YM16-304)</name>
    <dbReference type="NCBI Taxonomy" id="1313172"/>
    <lineage>
        <taxon>Bacteria</taxon>
        <taxon>Bacillati</taxon>
        <taxon>Actinomycetota</taxon>
        <taxon>Acidimicrobiia</taxon>
        <taxon>Acidimicrobiales</taxon>
        <taxon>Ilumatobacteraceae</taxon>
        <taxon>Ilumatobacter</taxon>
    </lineage>
</organism>